<dbReference type="Proteomes" id="UP001189429">
    <property type="component" value="Unassembled WGS sequence"/>
</dbReference>
<evidence type="ECO:0000313" key="2">
    <source>
        <dbReference type="EMBL" id="CAK0875303.1"/>
    </source>
</evidence>
<keyword evidence="3" id="KW-1185">Reference proteome</keyword>
<feature type="region of interest" description="Disordered" evidence="1">
    <location>
        <begin position="871"/>
        <end position="895"/>
    </location>
</feature>
<feature type="compositionally biased region" description="Basic and acidic residues" evidence="1">
    <location>
        <begin position="646"/>
        <end position="659"/>
    </location>
</feature>
<feature type="compositionally biased region" description="Basic and acidic residues" evidence="1">
    <location>
        <begin position="881"/>
        <end position="895"/>
    </location>
</feature>
<evidence type="ECO:0000313" key="3">
    <source>
        <dbReference type="Proteomes" id="UP001189429"/>
    </source>
</evidence>
<feature type="compositionally biased region" description="Basic and acidic residues" evidence="1">
    <location>
        <begin position="754"/>
        <end position="772"/>
    </location>
</feature>
<dbReference type="PROSITE" id="PS51257">
    <property type="entry name" value="PROKAR_LIPOPROTEIN"/>
    <property type="match status" value="1"/>
</dbReference>
<feature type="region of interest" description="Disordered" evidence="1">
    <location>
        <begin position="355"/>
        <end position="374"/>
    </location>
</feature>
<feature type="non-terminal residue" evidence="2">
    <location>
        <position position="895"/>
    </location>
</feature>
<feature type="compositionally biased region" description="Gly residues" evidence="1">
    <location>
        <begin position="730"/>
        <end position="742"/>
    </location>
</feature>
<accession>A0ABN9VQK9</accession>
<feature type="compositionally biased region" description="Low complexity" evidence="1">
    <location>
        <begin position="246"/>
        <end position="265"/>
    </location>
</feature>
<feature type="region of interest" description="Disordered" evidence="1">
    <location>
        <begin position="633"/>
        <end position="690"/>
    </location>
</feature>
<gene>
    <name evidence="2" type="ORF">PCOR1329_LOCUS60000</name>
</gene>
<sequence length="895" mass="95494">MDLCRARTGETARGLMYKATAPSTVASACPAELAALWVGVVLAEHWLKPKIPRGILCDAARSLVGGDLQTLEMAAVGAVVDAGVAVVGPAADLVVMQLGVVVIVEAGTGSAPSSISALPVCLRSFARGRASVVAPMATRPDELDGRVGRAAFRFERHRRQVPALQRVAVAFVAVRLKSGQWRPRGGSPRKYVLRDGEVEHEDDDPGAEEDEDTNDEDEPLDEGDEDDDAKSGDEALASARSQTEVAQDAAAEQAPEQEAQGGEPAEQPPPAWPESLPAPAMLRSEANAYHDTLAAGHWVTFDQLKQSCDSLVMYIPPGERMLKSCLDSRWAGDRQQPFCPPPLHVMRLRLTPMAPQEGEEEPAEGAGAEPASDPAPRCRVILCYEPLRLNPLALAAAGGKHLAAGPGGGVSACLLQRMGRWEAPGAGPEAPPDFLHLVAGDGRLGATTRCCTLPAGEHLYLVLDDAARAGSTLSVFVDGSRLNLERSVVEFVELPKLFQESQVPMQLVSPAEYPVQDGFSIWTKAEVLLWGEELAAQCLEIVSHLTDTSLYQHLTLTILQLQQGGAATQLLRSPLLRLLSLPLGPVCETAACEPSEGGQAVKCVLMLEADVPSPVPAGAFSMHLALPHREMPGADQRAALPPPAEEPPKEEPAQVDMKKAQGKKSLKPSPEELKRSSLGASAEEAAQEGARRPLVVRGLRTDSVLRWSGETAPNDRHLVLCERITAAAGAGEGGGGGEGGAAEEGRPPQAPPAEEMRPKVKGDAEGEWKDPEPLQAGAKVDPKQYGGRNNWLKCCRTVLEETSKESVFLPHIVLAEGSTHLLYVYLDLYRGPGNLEGGTWTLEFFGSGAVEVGADTTEADLEALVRRSLGRARPRRTAGPTRRERAQASRRNAWE</sequence>
<name>A0ABN9VQK9_9DINO</name>
<feature type="region of interest" description="Disordered" evidence="1">
    <location>
        <begin position="182"/>
        <end position="277"/>
    </location>
</feature>
<evidence type="ECO:0000256" key="1">
    <source>
        <dbReference type="SAM" id="MobiDB-lite"/>
    </source>
</evidence>
<dbReference type="EMBL" id="CAUYUJ010017500">
    <property type="protein sequence ID" value="CAK0875303.1"/>
    <property type="molecule type" value="Genomic_DNA"/>
</dbReference>
<comment type="caution">
    <text evidence="2">The sequence shown here is derived from an EMBL/GenBank/DDBJ whole genome shotgun (WGS) entry which is preliminary data.</text>
</comment>
<proteinExistence type="predicted"/>
<protein>
    <submittedName>
        <fullName evidence="2">Uncharacterized protein</fullName>
    </submittedName>
</protein>
<organism evidence="2 3">
    <name type="scientific">Prorocentrum cordatum</name>
    <dbReference type="NCBI Taxonomy" id="2364126"/>
    <lineage>
        <taxon>Eukaryota</taxon>
        <taxon>Sar</taxon>
        <taxon>Alveolata</taxon>
        <taxon>Dinophyceae</taxon>
        <taxon>Prorocentrales</taxon>
        <taxon>Prorocentraceae</taxon>
        <taxon>Prorocentrum</taxon>
    </lineage>
</organism>
<feature type="compositionally biased region" description="Acidic residues" evidence="1">
    <location>
        <begin position="198"/>
        <end position="228"/>
    </location>
</feature>
<feature type="compositionally biased region" description="Low complexity" evidence="1">
    <location>
        <begin position="676"/>
        <end position="688"/>
    </location>
</feature>
<reference evidence="2" key="1">
    <citation type="submission" date="2023-10" db="EMBL/GenBank/DDBJ databases">
        <authorList>
            <person name="Chen Y."/>
            <person name="Shah S."/>
            <person name="Dougan E. K."/>
            <person name="Thang M."/>
            <person name="Chan C."/>
        </authorList>
    </citation>
    <scope>NUCLEOTIDE SEQUENCE [LARGE SCALE GENOMIC DNA]</scope>
</reference>
<feature type="region of interest" description="Disordered" evidence="1">
    <location>
        <begin position="729"/>
        <end position="782"/>
    </location>
</feature>
<feature type="compositionally biased region" description="Low complexity" evidence="1">
    <location>
        <begin position="364"/>
        <end position="374"/>
    </location>
</feature>